<keyword evidence="2" id="KW-1185">Reference proteome</keyword>
<gene>
    <name evidence="1" type="ORF">LMG28140_04288</name>
</gene>
<evidence type="ECO:0000313" key="1">
    <source>
        <dbReference type="EMBL" id="CAD6546161.1"/>
    </source>
</evidence>
<name>A0ABN7HZN8_9BURK</name>
<protein>
    <recommendedName>
        <fullName evidence="3">Transposase</fullName>
    </recommendedName>
</protein>
<organism evidence="1 2">
    <name type="scientific">Paraburkholderia metrosideri</name>
    <dbReference type="NCBI Taxonomy" id="580937"/>
    <lineage>
        <taxon>Bacteria</taxon>
        <taxon>Pseudomonadati</taxon>
        <taxon>Pseudomonadota</taxon>
        <taxon>Betaproteobacteria</taxon>
        <taxon>Burkholderiales</taxon>
        <taxon>Burkholderiaceae</taxon>
        <taxon>Paraburkholderia</taxon>
    </lineage>
</organism>
<accession>A0ABN7HZN8</accession>
<comment type="caution">
    <text evidence="1">The sequence shown here is derived from an EMBL/GenBank/DDBJ whole genome shotgun (WGS) entry which is preliminary data.</text>
</comment>
<evidence type="ECO:0000313" key="2">
    <source>
        <dbReference type="Proteomes" id="UP000598032"/>
    </source>
</evidence>
<dbReference type="Proteomes" id="UP000598032">
    <property type="component" value="Unassembled WGS sequence"/>
</dbReference>
<reference evidence="1 2" key="1">
    <citation type="submission" date="2020-10" db="EMBL/GenBank/DDBJ databases">
        <authorList>
            <person name="Peeters C."/>
        </authorList>
    </citation>
    <scope>NUCLEOTIDE SEQUENCE [LARGE SCALE GENOMIC DNA]</scope>
    <source>
        <strain evidence="1 2">LMG 28140</strain>
    </source>
</reference>
<evidence type="ECO:0008006" key="3">
    <source>
        <dbReference type="Google" id="ProtNLM"/>
    </source>
</evidence>
<proteinExistence type="predicted"/>
<dbReference type="EMBL" id="CAJHCP010000009">
    <property type="protein sequence ID" value="CAD6546161.1"/>
    <property type="molecule type" value="Genomic_DNA"/>
</dbReference>
<sequence length="41" mass="4591">MKRLDVFVDTGLSPRTKSGRTVSVERVAAPMDEALAWLSHY</sequence>
<dbReference type="RefSeq" id="WP_268960518.1">
    <property type="nucleotide sequence ID" value="NZ_CAJHCP010000009.1"/>
</dbReference>